<dbReference type="EMBL" id="JAFHKP010000034">
    <property type="protein sequence ID" value="KAG5468895.1"/>
    <property type="molecule type" value="Genomic_DNA"/>
</dbReference>
<dbReference type="PANTHER" id="PTHR12281:SF34">
    <property type="entry name" value="DEFECTIVE IN CULLIN NEDDYLATION PROTEIN"/>
    <property type="match status" value="1"/>
</dbReference>
<sequence>MKNVGRRRASMNLARERGKSIAAAPVPTRPTASVSKGAVMQFVSKGARSDMELMFDRLSSLDKSAQSDAITGKGLAQLLSEAGVAASSLECMVLLWKLGAAQQGCIMRPEWLITMYAHGIESIAQLRQKLGEWVKDVRDNGGTFLLMYNYLYDYIRGEEDRCMTLTKAIDGWDVFFSTNERYTEWKAWALINVKRTVSRDLWRQVGVFFTADTASVQRSRDQVTALPWPSAIADYAERDSAPAS</sequence>
<name>A0A836H1Z9_LEIEN</name>
<keyword evidence="4" id="KW-1185">Reference proteome</keyword>
<accession>A0A836H1Z9</accession>
<organism evidence="3 4">
    <name type="scientific">Leishmania enriettii</name>
    <dbReference type="NCBI Taxonomy" id="5663"/>
    <lineage>
        <taxon>Eukaryota</taxon>
        <taxon>Discoba</taxon>
        <taxon>Euglenozoa</taxon>
        <taxon>Kinetoplastea</taxon>
        <taxon>Metakinetoplastina</taxon>
        <taxon>Trypanosomatida</taxon>
        <taxon>Trypanosomatidae</taxon>
        <taxon>Leishmaniinae</taxon>
        <taxon>Leishmania</taxon>
    </lineage>
</organism>
<dbReference type="AlphaFoldDB" id="A0A836H1Z9"/>
<proteinExistence type="predicted"/>
<dbReference type="KEGG" id="lenr:94169009"/>
<protein>
    <recommendedName>
        <fullName evidence="1">Defective in cullin neddylation protein</fullName>
    </recommendedName>
</protein>
<dbReference type="InterPro" id="IPR042460">
    <property type="entry name" value="DCN1-like_PONY"/>
</dbReference>
<dbReference type="GeneID" id="94169009"/>
<feature type="domain" description="DCUN1" evidence="2">
    <location>
        <begin position="46"/>
        <end position="240"/>
    </location>
</feature>
<dbReference type="InterPro" id="IPR014764">
    <property type="entry name" value="DCN-prot"/>
</dbReference>
<dbReference type="Gene3D" id="1.10.238.200">
    <property type="entry name" value="Cullin, PONY binding domain"/>
    <property type="match status" value="1"/>
</dbReference>
<dbReference type="GO" id="GO:0045116">
    <property type="term" value="P:protein neddylation"/>
    <property type="evidence" value="ECO:0007669"/>
    <property type="project" value="TreeGrafter"/>
</dbReference>
<dbReference type="PANTHER" id="PTHR12281">
    <property type="entry name" value="RP42 RELATED"/>
    <property type="match status" value="1"/>
</dbReference>
<evidence type="ECO:0000313" key="4">
    <source>
        <dbReference type="Proteomes" id="UP000674179"/>
    </source>
</evidence>
<dbReference type="GO" id="GO:0000151">
    <property type="term" value="C:ubiquitin ligase complex"/>
    <property type="evidence" value="ECO:0007669"/>
    <property type="project" value="TreeGrafter"/>
</dbReference>
<reference evidence="3 4" key="1">
    <citation type="submission" date="2021-02" db="EMBL/GenBank/DDBJ databases">
        <title>Leishmania (Mundinia) enrietti genome sequencing and assembly.</title>
        <authorList>
            <person name="Almutairi H."/>
            <person name="Gatherer D."/>
        </authorList>
    </citation>
    <scope>NUCLEOTIDE SEQUENCE [LARGE SCALE GENOMIC DNA]</scope>
    <source>
        <strain evidence="3">CUR178</strain>
    </source>
</reference>
<dbReference type="GO" id="GO:0032182">
    <property type="term" value="F:ubiquitin-like protein binding"/>
    <property type="evidence" value="ECO:0007669"/>
    <property type="project" value="TreeGrafter"/>
</dbReference>
<dbReference type="GO" id="GO:0097602">
    <property type="term" value="F:cullin family protein binding"/>
    <property type="evidence" value="ECO:0007669"/>
    <property type="project" value="TreeGrafter"/>
</dbReference>
<evidence type="ECO:0000256" key="1">
    <source>
        <dbReference type="RuleBase" id="RU410713"/>
    </source>
</evidence>
<dbReference type="GO" id="GO:0031624">
    <property type="term" value="F:ubiquitin conjugating enzyme binding"/>
    <property type="evidence" value="ECO:0007669"/>
    <property type="project" value="TreeGrafter"/>
</dbReference>
<dbReference type="Pfam" id="PF03556">
    <property type="entry name" value="Cullin_binding"/>
    <property type="match status" value="1"/>
</dbReference>
<dbReference type="RefSeq" id="XP_067689602.1">
    <property type="nucleotide sequence ID" value="XM_067833499.1"/>
</dbReference>
<dbReference type="InterPro" id="IPR005176">
    <property type="entry name" value="PONY_dom"/>
</dbReference>
<dbReference type="PROSITE" id="PS51229">
    <property type="entry name" value="DCUN1"/>
    <property type="match status" value="1"/>
</dbReference>
<dbReference type="Proteomes" id="UP000674179">
    <property type="component" value="Chromosome 34"/>
</dbReference>
<evidence type="ECO:0000313" key="3">
    <source>
        <dbReference type="EMBL" id="KAG5468895.1"/>
    </source>
</evidence>
<gene>
    <name evidence="3" type="ORF">CUR178_01731</name>
</gene>
<evidence type="ECO:0000259" key="2">
    <source>
        <dbReference type="PROSITE" id="PS51229"/>
    </source>
</evidence>
<comment type="function">
    <text evidence="1">Neddylation of cullins play an essential role in the regulation of SCF-type complexes activity.</text>
</comment>
<comment type="caution">
    <text evidence="3">The sequence shown here is derived from an EMBL/GenBank/DDBJ whole genome shotgun (WGS) entry which is preliminary data.</text>
</comment>
<dbReference type="OrthoDB" id="286637at2759"/>
<dbReference type="Gene3D" id="1.10.238.10">
    <property type="entry name" value="EF-hand"/>
    <property type="match status" value="1"/>
</dbReference>